<comment type="caution">
    <text evidence="2">The sequence shown here is derived from an EMBL/GenBank/DDBJ whole genome shotgun (WGS) entry which is preliminary data.</text>
</comment>
<accession>A0A109B911</accession>
<evidence type="ECO:0000313" key="3">
    <source>
        <dbReference type="Proteomes" id="UP000059074"/>
    </source>
</evidence>
<keyword evidence="1" id="KW-1133">Transmembrane helix</keyword>
<keyword evidence="3" id="KW-1185">Reference proteome</keyword>
<dbReference type="Proteomes" id="UP000059074">
    <property type="component" value="Unassembled WGS sequence"/>
</dbReference>
<dbReference type="EMBL" id="LMTR01000094">
    <property type="protein sequence ID" value="KWT64207.1"/>
    <property type="molecule type" value="Genomic_DNA"/>
</dbReference>
<dbReference type="RefSeq" id="WP_157066886.1">
    <property type="nucleotide sequence ID" value="NZ_JAEFBX010000002.1"/>
</dbReference>
<reference evidence="2 3" key="1">
    <citation type="submission" date="2015-10" db="EMBL/GenBank/DDBJ databases">
        <title>Transcriptomic analysis of a linuron degrading triple-species bacterial consortium.</title>
        <authorList>
            <person name="Albers P."/>
        </authorList>
    </citation>
    <scope>NUCLEOTIDE SEQUENCE [LARGE SCALE GENOMIC DNA]</scope>
    <source>
        <strain evidence="2 3">WDL6</strain>
    </source>
</reference>
<feature type="transmembrane region" description="Helical" evidence="1">
    <location>
        <begin position="92"/>
        <end position="110"/>
    </location>
</feature>
<dbReference type="PATRIC" id="fig|121290.4.peg.1831"/>
<dbReference type="AlphaFoldDB" id="A0A109B911"/>
<evidence type="ECO:0000313" key="2">
    <source>
        <dbReference type="EMBL" id="KWT64207.1"/>
    </source>
</evidence>
<proteinExistence type="predicted"/>
<keyword evidence="1" id="KW-0472">Membrane</keyword>
<organism evidence="2 3">
    <name type="scientific">Hyphomicrobium sulfonivorans</name>
    <dbReference type="NCBI Taxonomy" id="121290"/>
    <lineage>
        <taxon>Bacteria</taxon>
        <taxon>Pseudomonadati</taxon>
        <taxon>Pseudomonadota</taxon>
        <taxon>Alphaproteobacteria</taxon>
        <taxon>Hyphomicrobiales</taxon>
        <taxon>Hyphomicrobiaceae</taxon>
        <taxon>Hyphomicrobium</taxon>
    </lineage>
</organism>
<dbReference type="STRING" id="121290.APY04_3471"/>
<sequence length="115" mass="12728">MADLVNSIIDLLQKGVAAIFNFLEIIWKWSFGQIFSVFSSDIQALPIWKIVVLIVAMAAIAYILYQAAQVLWAGVVALYHAFVELLGKFVTVLPYIVMAGAIAFATGYVIRNVNF</sequence>
<protein>
    <submittedName>
        <fullName evidence="2">Uncharacterized protein</fullName>
    </submittedName>
</protein>
<feature type="transmembrane region" description="Helical" evidence="1">
    <location>
        <begin position="16"/>
        <end position="38"/>
    </location>
</feature>
<dbReference type="OrthoDB" id="7933038at2"/>
<keyword evidence="1" id="KW-0812">Transmembrane</keyword>
<evidence type="ECO:0000256" key="1">
    <source>
        <dbReference type="SAM" id="Phobius"/>
    </source>
</evidence>
<feature type="transmembrane region" description="Helical" evidence="1">
    <location>
        <begin position="50"/>
        <end position="72"/>
    </location>
</feature>
<name>A0A109B911_HYPSL</name>
<gene>
    <name evidence="2" type="ORF">APY04_3471</name>
</gene>